<keyword evidence="5" id="KW-1185">Reference proteome</keyword>
<keyword evidence="1" id="KW-0175">Coiled coil</keyword>
<dbReference type="InterPro" id="IPR006311">
    <property type="entry name" value="TAT_signal"/>
</dbReference>
<evidence type="ECO:0000256" key="2">
    <source>
        <dbReference type="SAM" id="MobiDB-lite"/>
    </source>
</evidence>
<keyword evidence="3" id="KW-0732">Signal</keyword>
<evidence type="ECO:0000313" key="5">
    <source>
        <dbReference type="Proteomes" id="UP000066014"/>
    </source>
</evidence>
<dbReference type="PROSITE" id="PS51318">
    <property type="entry name" value="TAT"/>
    <property type="match status" value="1"/>
</dbReference>
<accession>A0A060NU48</accession>
<feature type="compositionally biased region" description="Low complexity" evidence="2">
    <location>
        <begin position="78"/>
        <end position="100"/>
    </location>
</feature>
<dbReference type="AlphaFoldDB" id="A0A060NU48"/>
<feature type="chain" id="PRO_5001584465" evidence="3">
    <location>
        <begin position="36"/>
        <end position="244"/>
    </location>
</feature>
<evidence type="ECO:0000256" key="1">
    <source>
        <dbReference type="SAM" id="Coils"/>
    </source>
</evidence>
<sequence length="244" mass="25356">MSKALKTVGARRLRLLAGAAAAAAAAILVAPPALAQGQIWRCGNEYTNQPGERPEARGCRLLQGGNLSIVEGRRPAANQAAGAAASSPVASNSAPRAPASTEPRPPSQRVDRSEQQARDRDARLILETELRRAQERVRELQAEFNQGRPQPLPSERGDEARLAQRTEELRRRLERAQGDVTAIEREIGRLPSVQTTAAAAQGGAAAGPSASVVGTGTAARAVAGPAAGQFIPLPAAPSASGPAR</sequence>
<feature type="coiled-coil region" evidence="1">
    <location>
        <begin position="123"/>
        <end position="186"/>
    </location>
</feature>
<reference evidence="4 5" key="1">
    <citation type="journal article" date="2014" name="Nat. Commun.">
        <title>Physiological and genomic features of highly alkaliphilic hydrogen-utilizing Betaproteobacteria from a continental serpentinizing site.</title>
        <authorList>
            <person name="Suzuki S."/>
            <person name="Kuenen J.G."/>
            <person name="Schipper K."/>
            <person name="van der Velde S."/>
            <person name="Ishii S."/>
            <person name="Wu A."/>
            <person name="Sorokin D.Y."/>
            <person name="Tenney A."/>
            <person name="Meng X.Y."/>
            <person name="Morrill P.L."/>
            <person name="Kamagata Y."/>
            <person name="Muyzer G."/>
            <person name="Nealson K.H."/>
        </authorList>
    </citation>
    <scope>NUCLEOTIDE SEQUENCE [LARGE SCALE GENOMIC DNA]</scope>
    <source>
        <strain evidence="4 5">B1</strain>
    </source>
</reference>
<dbReference type="STRING" id="1458426.SMCB_0181"/>
<proteinExistence type="predicted"/>
<protein>
    <submittedName>
        <fullName evidence="4">Uncharacterized protein</fullName>
    </submittedName>
</protein>
<organism evidence="4 5">
    <name type="scientific">Serpentinimonas maccroryi</name>
    <dbReference type="NCBI Taxonomy" id="1458426"/>
    <lineage>
        <taxon>Bacteria</taxon>
        <taxon>Pseudomonadati</taxon>
        <taxon>Pseudomonadota</taxon>
        <taxon>Betaproteobacteria</taxon>
        <taxon>Burkholderiales</taxon>
        <taxon>Comamonadaceae</taxon>
        <taxon>Serpentinimonas</taxon>
    </lineage>
</organism>
<feature type="region of interest" description="Disordered" evidence="2">
    <location>
        <begin position="78"/>
        <end position="120"/>
    </location>
</feature>
<dbReference type="KEGG" id="cbab:SMCB_0181"/>
<feature type="signal peptide" evidence="3">
    <location>
        <begin position="1"/>
        <end position="35"/>
    </location>
</feature>
<dbReference type="Proteomes" id="UP000066014">
    <property type="component" value="Chromosome"/>
</dbReference>
<name>A0A060NU48_9BURK</name>
<dbReference type="HOGENOM" id="CLU_099362_0_0_4"/>
<dbReference type="EMBL" id="AP014569">
    <property type="protein sequence ID" value="BAO82409.1"/>
    <property type="molecule type" value="Genomic_DNA"/>
</dbReference>
<evidence type="ECO:0000313" key="4">
    <source>
        <dbReference type="EMBL" id="BAO82409.1"/>
    </source>
</evidence>
<feature type="compositionally biased region" description="Basic and acidic residues" evidence="2">
    <location>
        <begin position="109"/>
        <end position="120"/>
    </location>
</feature>
<evidence type="ECO:0000256" key="3">
    <source>
        <dbReference type="SAM" id="SignalP"/>
    </source>
</evidence>
<gene>
    <name evidence="4" type="ORF">SMCB_0181</name>
</gene>